<accession>A0A848BHS7</accession>
<proteinExistence type="predicted"/>
<sequence>MQIEGFDKFNKTYCKNRNWYITCEDNKKARIIESKDEKYTIQFNYKPASERSICFRIENYKKEFLGNERKGAPDNDVTVLDDDIYQIEIKDTKRIDHQKVLSQFQNGWQWVHHLLWVADHENMCNLKRKYDILIHLKIIDTRNRNRGMSRKPILNLIKNEDCRYTVIKWVVPKGTKLNCRLNEIIRLALYDKKYIKVVNTQF</sequence>
<organism evidence="2 3">
    <name type="scientific">Limosilactobacillus reuteri</name>
    <name type="common">Lactobacillus reuteri</name>
    <dbReference type="NCBI Taxonomy" id="1598"/>
    <lineage>
        <taxon>Bacteria</taxon>
        <taxon>Bacillati</taxon>
        <taxon>Bacillota</taxon>
        <taxon>Bacilli</taxon>
        <taxon>Lactobacillales</taxon>
        <taxon>Lactobacillaceae</taxon>
        <taxon>Limosilactobacillus</taxon>
    </lineage>
</organism>
<dbReference type="EMBL" id="JABAFN010000001">
    <property type="protein sequence ID" value="NME21249.1"/>
    <property type="molecule type" value="Genomic_DNA"/>
</dbReference>
<gene>
    <name evidence="2" type="ORF">DKZ22_01865</name>
    <name evidence="1" type="ORF">HF865_00695</name>
</gene>
<reference evidence="1 4" key="3">
    <citation type="submission" date="2020-04" db="EMBL/GenBank/DDBJ databases">
        <authorList>
            <person name="Hitch T.C.A."/>
            <person name="Wylensek D."/>
            <person name="Clavel T."/>
        </authorList>
    </citation>
    <scope>NUCLEOTIDE SEQUENCE [LARGE SCALE GENOMIC DNA]</scope>
    <source>
        <strain evidence="1 4">WCA-386-APC-4I</strain>
    </source>
</reference>
<comment type="caution">
    <text evidence="2">The sequence shown here is derived from an EMBL/GenBank/DDBJ whole genome shotgun (WGS) entry which is preliminary data.</text>
</comment>
<dbReference type="RefSeq" id="WP_109883259.1">
    <property type="nucleotide sequence ID" value="NZ_JABAFN010000001.1"/>
</dbReference>
<dbReference type="Proteomes" id="UP000245980">
    <property type="component" value="Unassembled WGS sequence"/>
</dbReference>
<protein>
    <submittedName>
        <fullName evidence="2">Uncharacterized protein</fullName>
    </submittedName>
</protein>
<reference evidence="2" key="2">
    <citation type="submission" date="2018-05" db="EMBL/GenBank/DDBJ databases">
        <authorList>
            <person name="Peng X.Y."/>
            <person name="Xu Y.F."/>
            <person name="Luo D."/>
            <person name="Yu J."/>
            <person name="Gu J.Y."/>
        </authorList>
    </citation>
    <scope>NUCLEOTIDE SEQUENCE</scope>
    <source>
        <strain evidence="2">LR10</strain>
    </source>
</reference>
<reference evidence="2 3" key="1">
    <citation type="journal article" date="2018" name="Front. Microbiol.">
        <title>Comparative Genomics of the Herbivore Gut Symbiont Lactobacillus reuteri Reveals Genetic Diversity and Lifestyle Adaptation.</title>
        <authorList>
            <person name="Zhao J."/>
        </authorList>
    </citation>
    <scope>NUCLEOTIDE SEQUENCE [LARGE SCALE GENOMIC DNA]</scope>
    <source>
        <strain evidence="2 3">LR10</strain>
    </source>
</reference>
<evidence type="ECO:0000313" key="1">
    <source>
        <dbReference type="EMBL" id="NME21249.1"/>
    </source>
</evidence>
<evidence type="ECO:0000313" key="3">
    <source>
        <dbReference type="Proteomes" id="UP000245980"/>
    </source>
</evidence>
<dbReference type="AlphaFoldDB" id="A0A848BHS7"/>
<dbReference type="Proteomes" id="UP000587270">
    <property type="component" value="Unassembled WGS sequence"/>
</dbReference>
<evidence type="ECO:0000313" key="2">
    <source>
        <dbReference type="EMBL" id="PWT43117.1"/>
    </source>
</evidence>
<dbReference type="EMBL" id="QGHT01000004">
    <property type="protein sequence ID" value="PWT43117.1"/>
    <property type="molecule type" value="Genomic_DNA"/>
</dbReference>
<name>A0A848BHS7_LIMRT</name>
<evidence type="ECO:0000313" key="4">
    <source>
        <dbReference type="Proteomes" id="UP000587270"/>
    </source>
</evidence>